<dbReference type="PROSITE" id="PS51318">
    <property type="entry name" value="TAT"/>
    <property type="match status" value="1"/>
</dbReference>
<dbReference type="InterPro" id="IPR006311">
    <property type="entry name" value="TAT_signal"/>
</dbReference>
<organism evidence="1">
    <name type="scientific">hydrothermal vent metagenome</name>
    <dbReference type="NCBI Taxonomy" id="652676"/>
    <lineage>
        <taxon>unclassified sequences</taxon>
        <taxon>metagenomes</taxon>
        <taxon>ecological metagenomes</taxon>
    </lineage>
</organism>
<dbReference type="EMBL" id="UOFE01000041">
    <property type="protein sequence ID" value="VAW54587.1"/>
    <property type="molecule type" value="Genomic_DNA"/>
</dbReference>
<accession>A0A3B0WVA6</accession>
<evidence type="ECO:0008006" key="2">
    <source>
        <dbReference type="Google" id="ProtNLM"/>
    </source>
</evidence>
<evidence type="ECO:0000313" key="1">
    <source>
        <dbReference type="EMBL" id="VAW54587.1"/>
    </source>
</evidence>
<protein>
    <recommendedName>
        <fullName evidence="2">Twin-arginine translocation signal domain-containing protein</fullName>
    </recommendedName>
</protein>
<gene>
    <name evidence="1" type="ORF">MNBD_GAMMA05-2337</name>
</gene>
<dbReference type="AlphaFoldDB" id="A0A3B0WVA6"/>
<proteinExistence type="predicted"/>
<sequence>MKRRDFLKVGTAGVTGSLLTGVGLIAWTPRAQAATINKTYYINDGYIKQPDDVDVYFKGFSSSRNSLTVPGKQFSWVSQRPLHSNNWVNNYV</sequence>
<reference evidence="1" key="1">
    <citation type="submission" date="2018-06" db="EMBL/GenBank/DDBJ databases">
        <authorList>
            <person name="Zhirakovskaya E."/>
        </authorList>
    </citation>
    <scope>NUCLEOTIDE SEQUENCE</scope>
</reference>
<name>A0A3B0WVA6_9ZZZZ</name>